<comment type="cofactor">
    <cofactor evidence="1">
        <name>FAD</name>
        <dbReference type="ChEBI" id="CHEBI:57692"/>
    </cofactor>
</comment>
<reference evidence="8" key="1">
    <citation type="submission" date="2016-05" db="EMBL/GenBank/DDBJ databases">
        <title>Comparative genomics of biotechnologically important yeasts.</title>
        <authorList>
            <consortium name="DOE Joint Genome Institute"/>
            <person name="Riley R."/>
            <person name="Haridas S."/>
            <person name="Wolfe K.H."/>
            <person name="Lopes M.R."/>
            <person name="Hittinger C.T."/>
            <person name="Goker M."/>
            <person name="Salamov A."/>
            <person name="Wisecaver J."/>
            <person name="Long T.M."/>
            <person name="Aerts A.L."/>
            <person name="Barry K."/>
            <person name="Choi C."/>
            <person name="Clum A."/>
            <person name="Coughlan A.Y."/>
            <person name="Deshpande S."/>
            <person name="Douglass A.P."/>
            <person name="Hanson S.J."/>
            <person name="Klenk H.-P."/>
            <person name="Labutti K."/>
            <person name="Lapidus A."/>
            <person name="Lindquist E."/>
            <person name="Lipzen A."/>
            <person name="Meier-Kolthoff J.P."/>
            <person name="Ohm R.A."/>
            <person name="Otillar R.P."/>
            <person name="Pangilinan J."/>
            <person name="Peng Y."/>
            <person name="Rokas A."/>
            <person name="Rosa C.A."/>
            <person name="Scheuner C."/>
            <person name="Sibirny A.A."/>
            <person name="Slot J.C."/>
            <person name="Stielow J.B."/>
            <person name="Sun H."/>
            <person name="Kurtzman C.P."/>
            <person name="Blackwell M."/>
            <person name="Grigoriev I.V."/>
            <person name="Jeffries T.W."/>
        </authorList>
    </citation>
    <scope>NUCLEOTIDE SEQUENCE [LARGE SCALE GENOMIC DNA]</scope>
    <source>
        <strain evidence="8">NRRL Y-1933</strain>
    </source>
</reference>
<organism evidence="7 8">
    <name type="scientific">Hyphopichia burtonii NRRL Y-1933</name>
    <dbReference type="NCBI Taxonomy" id="984485"/>
    <lineage>
        <taxon>Eukaryota</taxon>
        <taxon>Fungi</taxon>
        <taxon>Dikarya</taxon>
        <taxon>Ascomycota</taxon>
        <taxon>Saccharomycotina</taxon>
        <taxon>Pichiomycetes</taxon>
        <taxon>Debaryomycetaceae</taxon>
        <taxon>Hyphopichia</taxon>
    </lineage>
</organism>
<keyword evidence="3" id="KW-0285">Flavoprotein</keyword>
<accession>A0A1E4RE02</accession>
<evidence type="ECO:0000313" key="8">
    <source>
        <dbReference type="Proteomes" id="UP000095085"/>
    </source>
</evidence>
<feature type="domain" description="FAD dependent oxidoreductase" evidence="6">
    <location>
        <begin position="6"/>
        <end position="372"/>
    </location>
</feature>
<evidence type="ECO:0000256" key="2">
    <source>
        <dbReference type="ARBA" id="ARBA00010989"/>
    </source>
</evidence>
<evidence type="ECO:0000256" key="3">
    <source>
        <dbReference type="ARBA" id="ARBA00022630"/>
    </source>
</evidence>
<dbReference type="Gene3D" id="3.30.9.10">
    <property type="entry name" value="D-Amino Acid Oxidase, subunit A, domain 2"/>
    <property type="match status" value="1"/>
</dbReference>
<dbReference type="STRING" id="984485.A0A1E4RE02"/>
<keyword evidence="5" id="KW-0560">Oxidoreductase</keyword>
<proteinExistence type="inferred from homology"/>
<dbReference type="GO" id="GO:0008115">
    <property type="term" value="F:sarcosine oxidase activity"/>
    <property type="evidence" value="ECO:0007669"/>
    <property type="project" value="TreeGrafter"/>
</dbReference>
<keyword evidence="4" id="KW-0274">FAD</keyword>
<dbReference type="Pfam" id="PF01266">
    <property type="entry name" value="DAO"/>
    <property type="match status" value="1"/>
</dbReference>
<keyword evidence="8" id="KW-1185">Reference proteome</keyword>
<dbReference type="Proteomes" id="UP000095085">
    <property type="component" value="Unassembled WGS sequence"/>
</dbReference>
<protein>
    <submittedName>
        <fullName evidence="7">Nucleotide-binding domain-containing protein</fullName>
    </submittedName>
</protein>
<gene>
    <name evidence="7" type="ORF">HYPBUDRAFT_154119</name>
</gene>
<evidence type="ECO:0000256" key="5">
    <source>
        <dbReference type="ARBA" id="ARBA00023002"/>
    </source>
</evidence>
<dbReference type="GO" id="GO:0051698">
    <property type="term" value="F:saccharopine oxidase activity"/>
    <property type="evidence" value="ECO:0007669"/>
    <property type="project" value="EnsemblFungi"/>
</dbReference>
<evidence type="ECO:0000256" key="4">
    <source>
        <dbReference type="ARBA" id="ARBA00022827"/>
    </source>
</evidence>
<sequence>MSLGFDTIVIGCGVFGLSTCIELAERGYKVLALDKYQPPSPLSAANDLNKIIRVEYPDKLSARLAVEALELWKQPPYNECFVKTGRLTLTPDDPNSNRNIYETKSSQNLEELGVRQRIKKIKSLKEIGELIPEFKNNTLPDTLNATYNYDCGTGLSGKSIKVAFSEASRLGVAFAFGDDGEVIKVDSHQVTVKSGKVYEASKVIVSAGASTVFLVPLDSQINAWGGFVAHIKLTEEEYEIYKDIPIFFSAEYGYFFPPDAETHRIKIALTTCDAFALKRIDNQDTKVPRFQTEYPDTVPKDHYNDIMKLIELVLPDLAYHKPQDFKTCWCADTSTSKFLIDECPYFEDVYVASGDSAHGFKFLPNIGKYIVDKIEGKLEPELDEVWRWKVKPEFRQTITNRQPRPNLNLAEVEFFKD</sequence>
<dbReference type="SUPFAM" id="SSF51905">
    <property type="entry name" value="FAD/NAD(P)-binding domain"/>
    <property type="match status" value="1"/>
</dbReference>
<dbReference type="RefSeq" id="XP_020074412.1">
    <property type="nucleotide sequence ID" value="XM_020221909.1"/>
</dbReference>
<comment type="similarity">
    <text evidence="2">Belongs to the MSOX/MTOX family.</text>
</comment>
<name>A0A1E4RE02_9ASCO</name>
<dbReference type="EMBL" id="KV454545">
    <property type="protein sequence ID" value="ODV65345.1"/>
    <property type="molecule type" value="Genomic_DNA"/>
</dbReference>
<dbReference type="InterPro" id="IPR036188">
    <property type="entry name" value="FAD/NAD-bd_sf"/>
</dbReference>
<dbReference type="OrthoDB" id="2219495at2759"/>
<dbReference type="AlphaFoldDB" id="A0A1E4RE02"/>
<dbReference type="PANTHER" id="PTHR10961">
    <property type="entry name" value="PEROXISOMAL SARCOSINE OXIDASE"/>
    <property type="match status" value="1"/>
</dbReference>
<dbReference type="GO" id="GO:0050660">
    <property type="term" value="F:flavin adenine dinucleotide binding"/>
    <property type="evidence" value="ECO:0007669"/>
    <property type="project" value="EnsemblFungi"/>
</dbReference>
<dbReference type="InterPro" id="IPR045170">
    <property type="entry name" value="MTOX"/>
</dbReference>
<evidence type="ECO:0000259" key="6">
    <source>
        <dbReference type="Pfam" id="PF01266"/>
    </source>
</evidence>
<evidence type="ECO:0000256" key="1">
    <source>
        <dbReference type="ARBA" id="ARBA00001974"/>
    </source>
</evidence>
<dbReference type="InterPro" id="IPR006076">
    <property type="entry name" value="FAD-dep_OxRdtase"/>
</dbReference>
<evidence type="ECO:0000313" key="7">
    <source>
        <dbReference type="EMBL" id="ODV65345.1"/>
    </source>
</evidence>
<dbReference type="PANTHER" id="PTHR10961:SF46">
    <property type="entry name" value="PEROXISOMAL SARCOSINE OXIDASE"/>
    <property type="match status" value="1"/>
</dbReference>
<dbReference type="GeneID" id="30996458"/>
<dbReference type="Gene3D" id="3.50.50.60">
    <property type="entry name" value="FAD/NAD(P)-binding domain"/>
    <property type="match status" value="1"/>
</dbReference>